<comment type="caution">
    <text evidence="13">The sequence shown here is derived from an EMBL/GenBank/DDBJ whole genome shotgun (WGS) entry which is preliminary data.</text>
</comment>
<dbReference type="InterPro" id="IPR010182">
    <property type="entry name" value="ArgE/DapE"/>
</dbReference>
<reference evidence="14 15" key="2">
    <citation type="submission" date="2017-05" db="EMBL/GenBank/DDBJ databases">
        <title>Complete and WGS of Bordetella genogroups.</title>
        <authorList>
            <person name="Spilker T."/>
            <person name="Lipuma J."/>
        </authorList>
    </citation>
    <scope>NUCLEOTIDE SEQUENCE [LARGE SCALE GENOMIC DNA]</scope>
    <source>
        <strain evidence="14 15">AU9795</strain>
    </source>
</reference>
<evidence type="ECO:0000256" key="3">
    <source>
        <dbReference type="ARBA" id="ARBA00005130"/>
    </source>
</evidence>
<dbReference type="SUPFAM" id="SSF53187">
    <property type="entry name" value="Zn-dependent exopeptidases"/>
    <property type="match status" value="1"/>
</dbReference>
<reference evidence="13 16" key="1">
    <citation type="submission" date="2017-05" db="EMBL/GenBank/DDBJ databases">
        <title>Complete and WGS of Bordetella genogroups.</title>
        <authorList>
            <person name="Spilker T."/>
            <person name="LiPuma J."/>
        </authorList>
    </citation>
    <scope>NUCLEOTIDE SEQUENCE [LARGE SCALE GENOMIC DNA]</scope>
    <source>
        <strain evidence="13 16">AU17610</strain>
    </source>
</reference>
<evidence type="ECO:0000256" key="8">
    <source>
        <dbReference type="ARBA" id="ARBA00022801"/>
    </source>
</evidence>
<feature type="domain" description="Peptidase M20 dimerisation" evidence="12">
    <location>
        <begin position="217"/>
        <end position="325"/>
    </location>
</feature>
<dbReference type="PANTHER" id="PTHR43808:SF25">
    <property type="entry name" value="PEPTIDASE M20 DIMERISATION DOMAIN-CONTAINING PROTEIN"/>
    <property type="match status" value="1"/>
</dbReference>
<keyword evidence="15" id="KW-1185">Reference proteome</keyword>
<evidence type="ECO:0000256" key="10">
    <source>
        <dbReference type="ARBA" id="ARBA00023285"/>
    </source>
</evidence>
<evidence type="ECO:0000313" key="14">
    <source>
        <dbReference type="EMBL" id="OZI69343.1"/>
    </source>
</evidence>
<name>A0A261SVS3_9BORD</name>
<dbReference type="Gene3D" id="3.30.70.360">
    <property type="match status" value="1"/>
</dbReference>
<keyword evidence="10" id="KW-0170">Cobalt</keyword>
<dbReference type="InterPro" id="IPR011650">
    <property type="entry name" value="Peptidase_M20_dimer"/>
</dbReference>
<evidence type="ECO:0000256" key="2">
    <source>
        <dbReference type="ARBA" id="ARBA00001947"/>
    </source>
</evidence>
<dbReference type="InterPro" id="IPR001261">
    <property type="entry name" value="ArgE/DapE_CS"/>
</dbReference>
<evidence type="ECO:0000313" key="15">
    <source>
        <dbReference type="Proteomes" id="UP000216354"/>
    </source>
</evidence>
<dbReference type="GO" id="GO:0009089">
    <property type="term" value="P:lysine biosynthetic process via diaminopimelate"/>
    <property type="evidence" value="ECO:0007669"/>
    <property type="project" value="UniProtKB-UniPathway"/>
</dbReference>
<evidence type="ECO:0000313" key="16">
    <source>
        <dbReference type="Proteomes" id="UP000217005"/>
    </source>
</evidence>
<sequence length="439" mass="47675">MSGRIETLEFEQIEEAVSGLRDYMIETLRGMVQCDSLLGQEISAAEFMESELAKLGLPSERIYLRDEQLKDLPLYSPACCPDGGRYNVLARHEPRSAGGRSVLFNGHLDVVPTGPHDMWTIPPFSGEVRDGWLYGRGAGDMKAGIVCALAAFKALQTLGLQPAGAVGFNGVLEEENTGNGTLASVSALQSAIGAAKLTAFDAVIIPEPLQEKLMAAQLGVFWMYVDVLGKPAHAAYMTTGVNPVEAGLRIVDAVKALEAEWNLPENRHPAYREHAHPINFNLGQIHAGDWNSSVPSVCTLGLRLACYPDMTIEEAKRIVTERIDAVVAGLNESDIKVEIRFEGFHAPGCEYDLDNAPMQLLADAHKRVTGALPGRQALTGTTDGRHFRMLMDVPVTCYGPIAQSVHGFDERVSLDSMLRVTTAMALFLNDWCGVEPIDA</sequence>
<evidence type="ECO:0000259" key="12">
    <source>
        <dbReference type="Pfam" id="PF07687"/>
    </source>
</evidence>
<dbReference type="RefSeq" id="WP_094825230.1">
    <property type="nucleotide sequence ID" value="NZ_NEVL01000001.1"/>
</dbReference>
<dbReference type="NCBIfam" id="NF005306">
    <property type="entry name" value="PRK06837.1"/>
    <property type="match status" value="1"/>
</dbReference>
<keyword evidence="7" id="KW-0479">Metal-binding</keyword>
<dbReference type="EMBL" id="NEVR01000001">
    <property type="protein sequence ID" value="OZI69343.1"/>
    <property type="molecule type" value="Genomic_DNA"/>
</dbReference>
<dbReference type="InterPro" id="IPR036264">
    <property type="entry name" value="Bact_exopeptidase_dim_dom"/>
</dbReference>
<organism evidence="13 16">
    <name type="scientific">Bordetella genomosp. 1</name>
    <dbReference type="NCBI Taxonomy" id="1395607"/>
    <lineage>
        <taxon>Bacteria</taxon>
        <taxon>Pseudomonadati</taxon>
        <taxon>Pseudomonadota</taxon>
        <taxon>Betaproteobacteria</taxon>
        <taxon>Burkholderiales</taxon>
        <taxon>Alcaligenaceae</taxon>
        <taxon>Bordetella</taxon>
    </lineage>
</organism>
<dbReference type="NCBIfam" id="TIGR01910">
    <property type="entry name" value="DapE-ArgE"/>
    <property type="match status" value="1"/>
</dbReference>
<dbReference type="InterPro" id="IPR002933">
    <property type="entry name" value="Peptidase_M20"/>
</dbReference>
<keyword evidence="8" id="KW-0378">Hydrolase</keyword>
<comment type="pathway">
    <text evidence="3">Amino-acid biosynthesis; L-lysine biosynthesis via DAP pathway; LL-2,6-diaminopimelate from (S)-tetrahydrodipicolinate (succinylase route): step 3/3.</text>
</comment>
<evidence type="ECO:0000256" key="6">
    <source>
        <dbReference type="ARBA" id="ARBA00016853"/>
    </source>
</evidence>
<dbReference type="InterPro" id="IPR050072">
    <property type="entry name" value="Peptidase_M20A"/>
</dbReference>
<proteinExistence type="inferred from homology"/>
<dbReference type="Proteomes" id="UP000216354">
    <property type="component" value="Unassembled WGS sequence"/>
</dbReference>
<dbReference type="Gene3D" id="3.40.630.10">
    <property type="entry name" value="Zn peptidases"/>
    <property type="match status" value="1"/>
</dbReference>
<evidence type="ECO:0000256" key="11">
    <source>
        <dbReference type="ARBA" id="ARBA00051301"/>
    </source>
</evidence>
<keyword evidence="9" id="KW-0862">Zinc</keyword>
<dbReference type="Pfam" id="PF01546">
    <property type="entry name" value="Peptidase_M20"/>
    <property type="match status" value="1"/>
</dbReference>
<comment type="similarity">
    <text evidence="4">Belongs to the peptidase M20A family.</text>
</comment>
<gene>
    <name evidence="14" type="ORF">CAL27_02860</name>
    <name evidence="13" type="ORF">CEG14_00185</name>
</gene>
<comment type="cofactor">
    <cofactor evidence="1">
        <name>Co(2+)</name>
        <dbReference type="ChEBI" id="CHEBI:48828"/>
    </cofactor>
</comment>
<evidence type="ECO:0000256" key="7">
    <source>
        <dbReference type="ARBA" id="ARBA00022723"/>
    </source>
</evidence>
<evidence type="ECO:0000256" key="1">
    <source>
        <dbReference type="ARBA" id="ARBA00001941"/>
    </source>
</evidence>
<dbReference type="SUPFAM" id="SSF55031">
    <property type="entry name" value="Bacterial exopeptidase dimerisation domain"/>
    <property type="match status" value="1"/>
</dbReference>
<dbReference type="GO" id="GO:0009014">
    <property type="term" value="F:succinyl-diaminopimelate desuccinylase activity"/>
    <property type="evidence" value="ECO:0007669"/>
    <property type="project" value="UniProtKB-EC"/>
</dbReference>
<dbReference type="Proteomes" id="UP000217005">
    <property type="component" value="Unassembled WGS sequence"/>
</dbReference>
<dbReference type="PANTHER" id="PTHR43808">
    <property type="entry name" value="ACETYLORNITHINE DEACETYLASE"/>
    <property type="match status" value="1"/>
</dbReference>
<dbReference type="GO" id="GO:0046872">
    <property type="term" value="F:metal ion binding"/>
    <property type="evidence" value="ECO:0007669"/>
    <property type="project" value="UniProtKB-KW"/>
</dbReference>
<accession>A0A261SVS3</accession>
<comment type="cofactor">
    <cofactor evidence="2">
        <name>Zn(2+)</name>
        <dbReference type="ChEBI" id="CHEBI:29105"/>
    </cofactor>
</comment>
<dbReference type="PROSITE" id="PS00758">
    <property type="entry name" value="ARGE_DAPE_CPG2_1"/>
    <property type="match status" value="1"/>
</dbReference>
<dbReference type="UniPathway" id="UPA00034">
    <property type="reaction ID" value="UER00021"/>
</dbReference>
<dbReference type="Pfam" id="PF07687">
    <property type="entry name" value="M20_dimer"/>
    <property type="match status" value="1"/>
</dbReference>
<evidence type="ECO:0000256" key="4">
    <source>
        <dbReference type="ARBA" id="ARBA00006247"/>
    </source>
</evidence>
<dbReference type="AlphaFoldDB" id="A0A261SVS3"/>
<dbReference type="OrthoDB" id="3665926at2"/>
<comment type="catalytic activity">
    <reaction evidence="11">
        <text>N-succinyl-(2S,6S)-2,6-diaminopimelate + H2O = (2S,6S)-2,6-diaminopimelate + succinate</text>
        <dbReference type="Rhea" id="RHEA:22608"/>
        <dbReference type="ChEBI" id="CHEBI:15377"/>
        <dbReference type="ChEBI" id="CHEBI:30031"/>
        <dbReference type="ChEBI" id="CHEBI:57609"/>
        <dbReference type="ChEBI" id="CHEBI:58087"/>
        <dbReference type="EC" id="3.5.1.18"/>
    </reaction>
</comment>
<evidence type="ECO:0000256" key="5">
    <source>
        <dbReference type="ARBA" id="ARBA00011921"/>
    </source>
</evidence>
<evidence type="ECO:0000256" key="9">
    <source>
        <dbReference type="ARBA" id="ARBA00022833"/>
    </source>
</evidence>
<evidence type="ECO:0000313" key="13">
    <source>
        <dbReference type="EMBL" id="OZI41117.1"/>
    </source>
</evidence>
<dbReference type="EMBL" id="NEVL01000001">
    <property type="protein sequence ID" value="OZI41117.1"/>
    <property type="molecule type" value="Genomic_DNA"/>
</dbReference>
<dbReference type="EC" id="3.5.1.18" evidence="5"/>
<protein>
    <recommendedName>
        <fullName evidence="6">Probable succinyl-diaminopimelate desuccinylase</fullName>
        <ecNumber evidence="5">3.5.1.18</ecNumber>
    </recommendedName>
</protein>